<comment type="caution">
    <text evidence="2">The sequence shown here is derived from an EMBL/GenBank/DDBJ whole genome shotgun (WGS) entry which is preliminary data.</text>
</comment>
<dbReference type="Proteomes" id="UP000231259">
    <property type="component" value="Unassembled WGS sequence"/>
</dbReference>
<name>A0A2G8QZT3_9RHOB</name>
<dbReference type="AlphaFoldDB" id="A0A2G8QZT3"/>
<accession>A0A2G8QZT3</accession>
<sequence>MARPSRGGLSMSGVGVPGARRRVARQAEASSSARRMCSRLSLILSGVDFRQKLTQFSEMSRPIICR</sequence>
<keyword evidence="3" id="KW-1185">Reference proteome</keyword>
<proteinExistence type="predicted"/>
<dbReference type="EMBL" id="AWWI01000180">
    <property type="protein sequence ID" value="PIL14817.1"/>
    <property type="molecule type" value="Genomic_DNA"/>
</dbReference>
<reference evidence="2 3" key="1">
    <citation type="submission" date="2013-09" db="EMBL/GenBank/DDBJ databases">
        <title>Genome sequencing of Phaeobacter antarcticus sp. nov. SM1211.</title>
        <authorList>
            <person name="Zhang X.-Y."/>
            <person name="Liu C."/>
            <person name="Chen X.-L."/>
            <person name="Xie B.-B."/>
            <person name="Qin Q.-L."/>
            <person name="Rong J.-C."/>
            <person name="Zhang Y.-Z."/>
        </authorList>
    </citation>
    <scope>NUCLEOTIDE SEQUENCE [LARGE SCALE GENOMIC DNA]</scope>
    <source>
        <strain evidence="2 3">SM1211</strain>
    </source>
</reference>
<protein>
    <submittedName>
        <fullName evidence="2">Uncharacterized protein</fullName>
    </submittedName>
</protein>
<gene>
    <name evidence="2" type="ORF">P775_26280</name>
</gene>
<feature type="region of interest" description="Disordered" evidence="1">
    <location>
        <begin position="1"/>
        <end position="32"/>
    </location>
</feature>
<organism evidence="2 3">
    <name type="scientific">Puniceibacterium antarcticum</name>
    <dbReference type="NCBI Taxonomy" id="1206336"/>
    <lineage>
        <taxon>Bacteria</taxon>
        <taxon>Pseudomonadati</taxon>
        <taxon>Pseudomonadota</taxon>
        <taxon>Alphaproteobacteria</taxon>
        <taxon>Rhodobacterales</taxon>
        <taxon>Paracoccaceae</taxon>
        <taxon>Puniceibacterium</taxon>
    </lineage>
</organism>
<evidence type="ECO:0000313" key="2">
    <source>
        <dbReference type="EMBL" id="PIL14817.1"/>
    </source>
</evidence>
<evidence type="ECO:0000256" key="1">
    <source>
        <dbReference type="SAM" id="MobiDB-lite"/>
    </source>
</evidence>
<evidence type="ECO:0000313" key="3">
    <source>
        <dbReference type="Proteomes" id="UP000231259"/>
    </source>
</evidence>